<dbReference type="VEuPathDB" id="CryptoDB:Vbra_21626"/>
<reference evidence="3 4" key="1">
    <citation type="submission" date="2014-11" db="EMBL/GenBank/DDBJ databases">
        <authorList>
            <person name="Zhu J."/>
            <person name="Qi W."/>
            <person name="Song R."/>
        </authorList>
    </citation>
    <scope>NUCLEOTIDE SEQUENCE [LARGE SCALE GENOMIC DNA]</scope>
</reference>
<dbReference type="OrthoDB" id="412233at2759"/>
<feature type="region of interest" description="Disordered" evidence="1">
    <location>
        <begin position="3728"/>
        <end position="3747"/>
    </location>
</feature>
<feature type="region of interest" description="Disordered" evidence="1">
    <location>
        <begin position="2868"/>
        <end position="2921"/>
    </location>
</feature>
<feature type="compositionally biased region" description="Low complexity" evidence="1">
    <location>
        <begin position="2878"/>
        <end position="2896"/>
    </location>
</feature>
<keyword evidence="4" id="KW-1185">Reference proteome</keyword>
<evidence type="ECO:0000256" key="1">
    <source>
        <dbReference type="SAM" id="MobiDB-lite"/>
    </source>
</evidence>
<gene>
    <name evidence="3" type="ORF">Vbra_21626</name>
</gene>
<dbReference type="InParanoid" id="A0A0G4FRP8"/>
<protein>
    <recommendedName>
        <fullName evidence="2">Rab-GAP TBC domain-containing protein</fullName>
    </recommendedName>
</protein>
<evidence type="ECO:0000259" key="2">
    <source>
        <dbReference type="PROSITE" id="PS50086"/>
    </source>
</evidence>
<dbReference type="Gene3D" id="1.10.472.80">
    <property type="entry name" value="Ypt/Rab-GAP domain of gyp1p, domain 3"/>
    <property type="match status" value="1"/>
</dbReference>
<feature type="compositionally biased region" description="Low complexity" evidence="1">
    <location>
        <begin position="2903"/>
        <end position="2917"/>
    </location>
</feature>
<feature type="region of interest" description="Disordered" evidence="1">
    <location>
        <begin position="3407"/>
        <end position="3449"/>
    </location>
</feature>
<proteinExistence type="predicted"/>
<dbReference type="Proteomes" id="UP000041254">
    <property type="component" value="Unassembled WGS sequence"/>
</dbReference>
<sequence length="3833" mass="426430">MATRHGRAARDDGPEIPLPSERIRDPLPDRNPGDKEQLRRSPNEKAIVVQENWLKKLAEEMAKSGAAVQPYTSPLLQSFIMASLGLRAKDSKDKHTRDMRQEEYKYMRNGYLANHVEMRLRSMNLSAGKKYQVGRESQRQYCSKKKKRTVGMADRYWVIKGRELWVYREAFEKEGEASPKVYTLAGAQHTFLQYEERPAIFPNTIPHIDENGKLVRKKPFGRVEIRPKDRTDNGREGRPLLLYCDNEQEFKDLKTLVESSRFFEDAKTFELIRKCVNRMVFKDTQFAMDRLKAEFEQRKKDKELVDSFTKKLLHLEANKAFSKWKATYLRKSLSLNAHVQSLTRSLYDTFKRRHKKQYMSIEELTTASVEMVQEAYRRGIAQRHANETRRLMHMRFHPQAAGGGMTTTSTMMSSTFSPITFTPGAATAPAGLGGSLNFSTPSSAGLPGGTTRSAPGALGSGEGEVKRFVKNRLKVGKLGREFAVAYDVHPTLREWFQTPHAENNCSSDSMGLERAWVMLADDLSRLLWIPDSIGENDRQRINAAMRYFVPMDGISAIIVNTPRPKDFSVFNVFGAQEPEFVKRMQLGVKSFMKTSQFAQDVSSSVVSGAARKITRPVETRSGSWFTICGPKIGLPFSIPELFQTDAERVTLLKLNFEIDSASLNHALLEEVKRLDGNFMARTMGQAGNTVGSLFSTSKKQTDKTDDTLLRTYATFSTLYQRYRTATKPGLTPVYGCRFVLEIPINAENGHKHRDNYPNYQDARRKFMQAVEGTLDIWAKHPDETREDADFIVGTGTVSLAPLGTSDVLPADQINLVSVVDSENPFTESQRTALGSVEAPAGLAPEGAGEATPAPSRVRKVGQVKLKCNVARVVEPVANRPLSPDLLGLSQLQGVTSMSKMIDPDDEPAEGQPPKLLDSVEKREGSVMEFFIKKLELTDTTADRDQNPAYFIHMTSGDVSCVTGVASQSGGGTGCEYNGKYYLSLYDNTPFERVRFVKLTVFKVNAGYTSTSDLEQAAVRFGLATAPNFTDSTKVGELVFDTWAMEPNSAHDSGQTYALFKPGLASQLMGKSADLAARQHLANAFGPTERGLAPDVQKEQLVADVQLHMRVSLRNRDAVQLERQRNGEPLILVGDKVLLMLEEPFKYPETQLEYRQRFCHPCPARELTEEEHRKLREQTPFEPGRAGKLGCPLRRICNRAEHQASGILTEYDPKSGMWKLKEYDPKKVHPLPLYVKDPVPHVFRLPDNEKLFLDKKLPGVWKRIIADGFKPGDIVDRLTHRVRYVPATVLAVYRNNTAALQWSKEENERRTFEQVKLPASIMAFKDQRILAGVPLALLKSPHQAGCSIYDCGVVKTHNGLTVPERSYGGILPIDANPAFSQYEWTVTVRCQSEKEMLDWVTIVRNGVREHAYKVGQAYQKVLDDEERRRNVQLARYAAGVDIQRAAPQKGKLDLVLVEANIRVQQPSTKLNRMFEDSERQLSGRAAGTLDLYATFQYGNLPQQLYESIVAEQQPTLQMQAREAVRKYIVETLLQFTPPKITIGEVSRPSPPPREMVDKFANQVNFQAAPGRTTEQAKADRRRFAGQLHRVTWSRLQTAATLEDVPPLIKDYDVKPTNVIDNVAGLLVQRRDAVGHQQFYRASWADHTQLKASGGFMFRTGLISVPDDVPVLVVKVLTPANWGAVQKDTVIGTVTISTHELMDAKKPFQVVWKALQPVQKYRVTVPGVKRATIFESYAAMSAFVLKHDKTVKDPQLYQAIANHNIDADEPIKFPPPRGHKEGTTIRVFEDSRYSGEVCFMVRYAPTSRHLLLHDLPSPIAYRDFEMDHSRRVFDEAGAPIRLGCYDPNLNSCKLLALKDTSSHEPSSDQVSTQGGAASEVSTTPSVEGAEGTLAHVRPPEKWAFERRQYNKYQMCEPLGGIWGQRAKKQWQQWIMSIGKDPEKQEKSPGEKQWEALQTYWTFASKSSDQRDLDENWESKVNAAIKEGGEKSIAPHYLLEVWSGKDGTDGKDDETPQFLGEMLLNVAEASRMPRPYPLRAETPLGRVPDLVPKKDTRTGQIILDKDGELEMENPKATAKATGTAIIYLEASWKLTNPHSGKFTIRLKELRNAPSSEMKPYVEIWEGDRTTGEWRNTGIRSFAKPTKAKAAMKWEWTSTQDPEPRYVNYYTWMDDTHHKDGVEHEIHVPIARHAPGVPHEIPFHRLTGDSSDPESAEGIKRQVWDMCRNGIPPLLRPYLWLQLSGAQKIRNDCTQYLQQIRVADAPYAFLRGKYQDRSSAVYSQIAEDIGDMQPVYTTDFSTAGQAKQAQFWVSLREVLEGLVMFSSTPRYCELTYRLPPTDPRSAHTEAHAIGNPVNYCKGLALIAYYLMLDHGGLTLSEEDVFFLLYAIAAGKKLTSSNAEGPFVDYFSANTPEEEYKTDFSDGKRRPLTATIPAAARDGLFLDCAIQLIHPRESALLKTMGFHLEEAFFPCFMSLFAGWLPSQTLYRLWDLCFCALFAPSMPTAAVPPPQQPADGTPTAVVSAMPMETLSRGRRVLISLAYSVISHAFTDLNAETTCVQFHNSLKDIMTGLRDPALLKQWINQGEFVLFDNTVHFSYIARLQSAYIAEQTRQLHFHREQNRLLQEMVLPYYEYHASFDTSKTAKDSTGLAVAPSFIIDTRTRDGKGKPQITSLKYPGVSVFDLQTLVYPLLKLHALHLSADMREPPPDAIGYLIVRVDEIANFATSQEKARPLVAVTFNKRIESTAPADTRGFDKYVWSSGNVLHFPITSSTSTPYSFQVEAKDHDRRGGGVGDAMNIDRLGLLNVNGRTGVQLPTNPVSTAWLFNYKFPPLQQGRTNKATLTLSYFLYLPRNDKKLEEYQLQQPIQRTVAQPAPPQQQPAVADAALAGQPQAAQQPRSVEGRAPLGQGTAGATPGGAAAVGGAGEFTPAAAAPVRPAPMMEPVGEPMDLGKGQWGDMSPFHPLWVEMDLTQMTPRLQMDLSFTGQQAKKFFDVVRQRVQRAMQISPAMIDAFMPPIVPNPIVGSSSYWSLLSDSPAYSATGAEQLAIVKPVAQEGINRAQLVNLLFNSVPSWGAYTNEIIRLFGRIVTPPSQQQSQNIYTDPRLYRHTICLREFIAAIITTARGTVSQKAELLFDLFGYHDPARKDDASTHCFHLTDEPGASAYKVGIQKTPFTLPKSAARDKIPNAITLTAVTSIVQAVLLRCLVYVDKLAAHQIAAAIFEHTGLVPRVVSAKLAPRDGSAPIDVSPAVCKYIGSRAGDTGSVGIDFGMCKSLVELTISDPFPGASKDLLITIALPKGVTKKITLEVGMSGIFVTGEGGNMPRAPNAPTMAASNASFTLTSDEVAIDKLSFVGLFTGSAFLSEPLRQLTSSVDRTFLPNFPLSCEVTIDHTIEEEDSEVTDILGAGVTKSAEQKEREAKETAWQRATGQTAAQKEARQQKQEQKKEKKLKKVELTVSFRPAHVPGRGRVSATRATKVYKGAKATLLGKANPEDHKVRAYLSDTVGEFKSKVMQACRELAPKVSDSKGKFLYQHAVVDESHEVLLDVVGGRLTLEDHLTFLDYADEGFTPGSETVFKFTIQERQGGAGAQPTSSKKAARAQPASPRLDDFTLSNTLSNGEEATPGEVVLRYPLAQSVWKLEAGAGRAGKRVIEYRAGETAPANGLAYVKTVSDGKVAWRPAVVLSQAGRKTAAQTQTQTQPPVSAAATEQMHYRVALLDPYEFVPLRGAGTTPTASPTAGAGGQGDGTMVLPESDILFCFSEPTIKAGESTEELADEEKKQIEELAGRRLDSKRIAQQLTKDRQAAKKAKTRVPVRLVEDYLQTIKNSDKGNK</sequence>
<feature type="domain" description="Rab-GAP TBC" evidence="2">
    <location>
        <begin position="2226"/>
        <end position="2495"/>
    </location>
</feature>
<accession>A0A0G4FRP8</accession>
<feature type="region of interest" description="Disordered" evidence="1">
    <location>
        <begin position="3585"/>
        <end position="3618"/>
    </location>
</feature>
<feature type="region of interest" description="Disordered" evidence="1">
    <location>
        <begin position="441"/>
        <end position="461"/>
    </location>
</feature>
<dbReference type="InterPro" id="IPR035969">
    <property type="entry name" value="Rab-GAP_TBC_sf"/>
</dbReference>
<feature type="compositionally biased region" description="Basic and acidic residues" evidence="1">
    <location>
        <begin position="21"/>
        <end position="43"/>
    </location>
</feature>
<feature type="compositionally biased region" description="Polar residues" evidence="1">
    <location>
        <begin position="1865"/>
        <end position="1883"/>
    </location>
</feature>
<dbReference type="SUPFAM" id="SSF47923">
    <property type="entry name" value="Ypt/Rab-GAP domain of gyp1p"/>
    <property type="match status" value="1"/>
</dbReference>
<feature type="compositionally biased region" description="Basic and acidic residues" evidence="1">
    <location>
        <begin position="3412"/>
        <end position="3423"/>
    </location>
</feature>
<feature type="region of interest" description="Disordered" evidence="1">
    <location>
        <begin position="1859"/>
        <end position="1886"/>
    </location>
</feature>
<dbReference type="InterPro" id="IPR000195">
    <property type="entry name" value="Rab-GAP-TBC_dom"/>
</dbReference>
<feature type="compositionally biased region" description="Low complexity" evidence="1">
    <location>
        <begin position="3728"/>
        <end position="3739"/>
    </location>
</feature>
<dbReference type="SMART" id="SM00164">
    <property type="entry name" value="TBC"/>
    <property type="match status" value="1"/>
</dbReference>
<name>A0A0G4FRP8_VITBC</name>
<evidence type="ECO:0000313" key="3">
    <source>
        <dbReference type="EMBL" id="CEM17340.1"/>
    </source>
</evidence>
<dbReference type="STRING" id="1169540.A0A0G4FRP8"/>
<dbReference type="OMA" id="HICETIL"/>
<dbReference type="EMBL" id="CDMY01000488">
    <property type="protein sequence ID" value="CEM17340.1"/>
    <property type="molecule type" value="Genomic_DNA"/>
</dbReference>
<feature type="region of interest" description="Disordered" evidence="1">
    <location>
        <begin position="1"/>
        <end position="44"/>
    </location>
</feature>
<dbReference type="PROSITE" id="PS50086">
    <property type="entry name" value="TBC_RABGAP"/>
    <property type="match status" value="1"/>
</dbReference>
<evidence type="ECO:0000313" key="4">
    <source>
        <dbReference type="Proteomes" id="UP000041254"/>
    </source>
</evidence>
<feature type="compositionally biased region" description="Basic and acidic residues" evidence="1">
    <location>
        <begin position="3435"/>
        <end position="3446"/>
    </location>
</feature>
<organism evidence="3 4">
    <name type="scientific">Vitrella brassicaformis (strain CCMP3155)</name>
    <dbReference type="NCBI Taxonomy" id="1169540"/>
    <lineage>
        <taxon>Eukaryota</taxon>
        <taxon>Sar</taxon>
        <taxon>Alveolata</taxon>
        <taxon>Colpodellida</taxon>
        <taxon>Vitrellaceae</taxon>
        <taxon>Vitrella</taxon>
    </lineage>
</organism>